<gene>
    <name evidence="17" type="primary">sdhD</name>
    <name evidence="17" type="ORF">SIL82_17080</name>
</gene>
<feature type="transmembrane region" description="Helical" evidence="16">
    <location>
        <begin position="57"/>
        <end position="77"/>
    </location>
</feature>
<dbReference type="EMBL" id="JAWXXV010000001">
    <property type="protein sequence ID" value="MDX5985972.1"/>
    <property type="molecule type" value="Genomic_DNA"/>
</dbReference>
<dbReference type="Gene3D" id="1.20.1300.10">
    <property type="entry name" value="Fumarate reductase/succinate dehydrogenase, transmembrane subunit"/>
    <property type="match status" value="1"/>
</dbReference>
<comment type="cofactor">
    <cofactor evidence="1">
        <name>heme</name>
        <dbReference type="ChEBI" id="CHEBI:30413"/>
    </cofactor>
</comment>
<keyword evidence="10 16" id="KW-0812">Transmembrane</keyword>
<evidence type="ECO:0000256" key="1">
    <source>
        <dbReference type="ARBA" id="ARBA00001971"/>
    </source>
</evidence>
<evidence type="ECO:0000256" key="10">
    <source>
        <dbReference type="ARBA" id="ARBA00022692"/>
    </source>
</evidence>
<keyword evidence="11" id="KW-0479">Metal-binding</keyword>
<dbReference type="NCBIfam" id="TIGR02968">
    <property type="entry name" value="succ_dehyd_anc"/>
    <property type="match status" value="1"/>
</dbReference>
<dbReference type="CDD" id="cd03495">
    <property type="entry name" value="SQR_TypeC_SdhD_like"/>
    <property type="match status" value="1"/>
</dbReference>
<evidence type="ECO:0000256" key="13">
    <source>
        <dbReference type="ARBA" id="ARBA00022989"/>
    </source>
</evidence>
<keyword evidence="14" id="KW-0408">Iron</keyword>
<evidence type="ECO:0000256" key="2">
    <source>
        <dbReference type="ARBA" id="ARBA00004050"/>
    </source>
</evidence>
<keyword evidence="18" id="KW-1185">Reference proteome</keyword>
<keyword evidence="15 16" id="KW-0472">Membrane</keyword>
<evidence type="ECO:0000256" key="3">
    <source>
        <dbReference type="ARBA" id="ARBA00004141"/>
    </source>
</evidence>
<evidence type="ECO:0000313" key="17">
    <source>
        <dbReference type="EMBL" id="MDX5985972.1"/>
    </source>
</evidence>
<dbReference type="SUPFAM" id="SSF81343">
    <property type="entry name" value="Fumarate reductase respiratory complex transmembrane subunits"/>
    <property type="match status" value="1"/>
</dbReference>
<dbReference type="InterPro" id="IPR000701">
    <property type="entry name" value="SuccDH_FuR_B_TM-su"/>
</dbReference>
<evidence type="ECO:0000313" key="18">
    <source>
        <dbReference type="Proteomes" id="UP001279660"/>
    </source>
</evidence>
<dbReference type="InterPro" id="IPR034804">
    <property type="entry name" value="SQR/QFR_C/D"/>
</dbReference>
<evidence type="ECO:0000256" key="6">
    <source>
        <dbReference type="ARBA" id="ARBA00019425"/>
    </source>
</evidence>
<proteinExistence type="predicted"/>
<comment type="pathway">
    <text evidence="4">Carbohydrate metabolism; tricarboxylic acid cycle.</text>
</comment>
<evidence type="ECO:0000256" key="14">
    <source>
        <dbReference type="ARBA" id="ARBA00023004"/>
    </source>
</evidence>
<evidence type="ECO:0000256" key="8">
    <source>
        <dbReference type="ARBA" id="ARBA00022532"/>
    </source>
</evidence>
<organism evidence="17 18">
    <name type="scientific">Sphingomonas echinoides</name>
    <dbReference type="NCBI Taxonomy" id="59803"/>
    <lineage>
        <taxon>Bacteria</taxon>
        <taxon>Pseudomonadati</taxon>
        <taxon>Pseudomonadota</taxon>
        <taxon>Alphaproteobacteria</taxon>
        <taxon>Sphingomonadales</taxon>
        <taxon>Sphingomonadaceae</taxon>
        <taxon>Sphingomonas</taxon>
    </lineage>
</organism>
<accession>A0ABU4PRY9</accession>
<reference evidence="17 18" key="1">
    <citation type="submission" date="2023-11" db="EMBL/GenBank/DDBJ databases">
        <title>MicrobeMod: A computational toolkit for identifying prokaryotic methylation and restriction-modification with nanopore sequencing.</title>
        <authorList>
            <person name="Crits-Christoph A."/>
            <person name="Kang S.C."/>
            <person name="Lee H."/>
            <person name="Ostrov N."/>
        </authorList>
    </citation>
    <scope>NUCLEOTIDE SEQUENCE [LARGE SCALE GENOMIC DNA]</scope>
    <source>
        <strain evidence="17 18">ATCC 14820</strain>
    </source>
</reference>
<dbReference type="Proteomes" id="UP001279660">
    <property type="component" value="Unassembled WGS sequence"/>
</dbReference>
<evidence type="ECO:0000256" key="12">
    <source>
        <dbReference type="ARBA" id="ARBA00022982"/>
    </source>
</evidence>
<dbReference type="RefSeq" id="WP_010407027.1">
    <property type="nucleotide sequence ID" value="NZ_JAWXXV010000001.1"/>
</dbReference>
<evidence type="ECO:0000256" key="15">
    <source>
        <dbReference type="ARBA" id="ARBA00023136"/>
    </source>
</evidence>
<sequence length="132" mass="14651">MGNGTELGRVRGLGSAKEGAHHWWAQRVTAAANLFLMVWFFVAIARMPAYDYDTARNWLQSPWAAIPMGLLIVSVFYHFRLGLQVLIEDYVHGAARVLWLLVLNFFTFGTAAIALFAILKVAFTVTTGAPHA</sequence>
<comment type="subunit">
    <text evidence="5">Part of an enzyme complex containing four subunits: a flavoprotein, an iron-sulfur protein, plus two membrane-anchoring proteins, SdhC and SdhD.</text>
</comment>
<keyword evidence="13 16" id="KW-1133">Transmembrane helix</keyword>
<evidence type="ECO:0000256" key="11">
    <source>
        <dbReference type="ARBA" id="ARBA00022723"/>
    </source>
</evidence>
<comment type="caution">
    <text evidence="17">The sequence shown here is derived from an EMBL/GenBank/DDBJ whole genome shotgun (WGS) entry which is preliminary data.</text>
</comment>
<evidence type="ECO:0000256" key="7">
    <source>
        <dbReference type="ARBA" id="ARBA00022448"/>
    </source>
</evidence>
<keyword evidence="12" id="KW-0249">Electron transport</keyword>
<feature type="transmembrane region" description="Helical" evidence="16">
    <location>
        <begin position="97"/>
        <end position="119"/>
    </location>
</feature>
<feature type="transmembrane region" description="Helical" evidence="16">
    <location>
        <begin position="24"/>
        <end position="45"/>
    </location>
</feature>
<evidence type="ECO:0000256" key="5">
    <source>
        <dbReference type="ARBA" id="ARBA00011558"/>
    </source>
</evidence>
<name>A0ABU4PRY9_9SPHN</name>
<keyword evidence="8" id="KW-0816">Tricarboxylic acid cycle</keyword>
<evidence type="ECO:0000256" key="16">
    <source>
        <dbReference type="SAM" id="Phobius"/>
    </source>
</evidence>
<keyword evidence="7" id="KW-0813">Transport</keyword>
<protein>
    <recommendedName>
        <fullName evidence="6">Succinate dehydrogenase hydrophobic membrane anchor subunit</fullName>
    </recommendedName>
</protein>
<comment type="subcellular location">
    <subcellularLocation>
        <location evidence="3">Membrane</location>
        <topology evidence="3">Multi-pass membrane protein</topology>
    </subcellularLocation>
</comment>
<dbReference type="InterPro" id="IPR014312">
    <property type="entry name" value="Succ_DH_anchor"/>
</dbReference>
<comment type="function">
    <text evidence="2">Membrane-anchoring subunit of succinate dehydrogenase (SDH).</text>
</comment>
<dbReference type="Pfam" id="PF01127">
    <property type="entry name" value="Sdh_cyt"/>
    <property type="match status" value="1"/>
</dbReference>
<evidence type="ECO:0000256" key="4">
    <source>
        <dbReference type="ARBA" id="ARBA00005163"/>
    </source>
</evidence>
<evidence type="ECO:0000256" key="9">
    <source>
        <dbReference type="ARBA" id="ARBA00022617"/>
    </source>
</evidence>
<keyword evidence="9" id="KW-0349">Heme</keyword>